<dbReference type="Gene3D" id="1.10.10.10">
    <property type="entry name" value="Winged helix-like DNA-binding domain superfamily/Winged helix DNA-binding domain"/>
    <property type="match status" value="1"/>
</dbReference>
<dbReference type="InterPro" id="IPR036388">
    <property type="entry name" value="WH-like_DNA-bd_sf"/>
</dbReference>
<dbReference type="InterPro" id="IPR013325">
    <property type="entry name" value="RNA_pol_sigma_r2"/>
</dbReference>
<comment type="similarity">
    <text evidence="1">Belongs to the sigma-70 factor family. ECF subfamily.</text>
</comment>
<keyword evidence="2" id="KW-0805">Transcription regulation</keyword>
<accession>A0A6M4MBZ7</accession>
<reference evidence="8" key="1">
    <citation type="submission" date="2014-12" db="EMBL/GenBank/DDBJ databases">
        <title>Complete genome sequence of a multi-drug resistant Klebsiella pneumoniae.</title>
        <authorList>
            <person name="Hua X."/>
            <person name="Chen Q."/>
            <person name="Li X."/>
            <person name="Feng Y."/>
            <person name="Ruan Z."/>
            <person name="Yu Y."/>
        </authorList>
    </citation>
    <scope>NUCLEOTIDE SEQUENCE [LARGE SCALE GENOMIC DNA]</scope>
    <source>
        <strain evidence="8">5.12</strain>
    </source>
</reference>
<dbReference type="GO" id="GO:0003677">
    <property type="term" value="F:DNA binding"/>
    <property type="evidence" value="ECO:0007669"/>
    <property type="project" value="InterPro"/>
</dbReference>
<evidence type="ECO:0000256" key="4">
    <source>
        <dbReference type="ARBA" id="ARBA00023163"/>
    </source>
</evidence>
<dbReference type="PANTHER" id="PTHR43133:SF63">
    <property type="entry name" value="RNA POLYMERASE SIGMA FACTOR FECI-RELATED"/>
    <property type="match status" value="1"/>
</dbReference>
<dbReference type="InterPro" id="IPR007627">
    <property type="entry name" value="RNA_pol_sigma70_r2"/>
</dbReference>
<feature type="domain" description="RNA polymerase sigma factor 70 region 4 type 2" evidence="6">
    <location>
        <begin position="100"/>
        <end position="150"/>
    </location>
</feature>
<evidence type="ECO:0000313" key="8">
    <source>
        <dbReference type="Proteomes" id="UP000219285"/>
    </source>
</evidence>
<evidence type="ECO:0000256" key="1">
    <source>
        <dbReference type="ARBA" id="ARBA00010641"/>
    </source>
</evidence>
<dbReference type="SUPFAM" id="SSF88946">
    <property type="entry name" value="Sigma2 domain of RNA polymerase sigma factors"/>
    <property type="match status" value="1"/>
</dbReference>
<dbReference type="EMBL" id="CP052766">
    <property type="protein sequence ID" value="QJR80724.1"/>
    <property type="molecule type" value="Genomic_DNA"/>
</dbReference>
<dbReference type="GO" id="GO:0016987">
    <property type="term" value="F:sigma factor activity"/>
    <property type="evidence" value="ECO:0007669"/>
    <property type="project" value="UniProtKB-KW"/>
</dbReference>
<name>A0A6M4MBZ7_9ALTE</name>
<dbReference type="Pfam" id="PF04542">
    <property type="entry name" value="Sigma70_r2"/>
    <property type="match status" value="1"/>
</dbReference>
<dbReference type="Proteomes" id="UP000219285">
    <property type="component" value="Chromosome"/>
</dbReference>
<dbReference type="Pfam" id="PF08281">
    <property type="entry name" value="Sigma70_r4_2"/>
    <property type="match status" value="1"/>
</dbReference>
<dbReference type="OrthoDB" id="9797134at2"/>
<dbReference type="SUPFAM" id="SSF88659">
    <property type="entry name" value="Sigma3 and sigma4 domains of RNA polymerase sigma factors"/>
    <property type="match status" value="1"/>
</dbReference>
<keyword evidence="4" id="KW-0804">Transcription</keyword>
<dbReference type="PANTHER" id="PTHR43133">
    <property type="entry name" value="RNA POLYMERASE ECF-TYPE SIGMA FACTO"/>
    <property type="match status" value="1"/>
</dbReference>
<dbReference type="KEGG" id="apel:CA267_007995"/>
<evidence type="ECO:0000259" key="5">
    <source>
        <dbReference type="Pfam" id="PF04542"/>
    </source>
</evidence>
<evidence type="ECO:0000256" key="2">
    <source>
        <dbReference type="ARBA" id="ARBA00023015"/>
    </source>
</evidence>
<sequence>MSDTANKKLLDQLTDNTQLQRYLSRNTRDVEEAADIYQESVMRVLEQARESVIENPLAYAKRVARNLLLRRSSVSTEDVELLDNPGANPEQLLDHEQRINLIYQALSAMPAQRRKVFELRRIHGESREEIAQKLGIGVEAVTRHISRAMVDIQRHLDNKN</sequence>
<dbReference type="InterPro" id="IPR039425">
    <property type="entry name" value="RNA_pol_sigma-70-like"/>
</dbReference>
<protein>
    <submittedName>
        <fullName evidence="7">Sigma-70 family RNA polymerase sigma factor</fullName>
    </submittedName>
</protein>
<proteinExistence type="inferred from homology"/>
<dbReference type="AlphaFoldDB" id="A0A6M4MBZ7"/>
<gene>
    <name evidence="7" type="ORF">CA267_007995</name>
</gene>
<dbReference type="NCBIfam" id="TIGR02937">
    <property type="entry name" value="sigma70-ECF"/>
    <property type="match status" value="1"/>
</dbReference>
<dbReference type="RefSeq" id="WP_075607976.1">
    <property type="nucleotide sequence ID" value="NZ_CP052766.1"/>
</dbReference>
<dbReference type="InterPro" id="IPR014284">
    <property type="entry name" value="RNA_pol_sigma-70_dom"/>
</dbReference>
<evidence type="ECO:0000259" key="6">
    <source>
        <dbReference type="Pfam" id="PF08281"/>
    </source>
</evidence>
<dbReference type="Gene3D" id="1.10.1740.10">
    <property type="match status" value="1"/>
</dbReference>
<organism evidence="7 8">
    <name type="scientific">Alteromonas pelagimontana</name>
    <dbReference type="NCBI Taxonomy" id="1858656"/>
    <lineage>
        <taxon>Bacteria</taxon>
        <taxon>Pseudomonadati</taxon>
        <taxon>Pseudomonadota</taxon>
        <taxon>Gammaproteobacteria</taxon>
        <taxon>Alteromonadales</taxon>
        <taxon>Alteromonadaceae</taxon>
        <taxon>Alteromonas/Salinimonas group</taxon>
        <taxon>Alteromonas</taxon>
    </lineage>
</organism>
<keyword evidence="3" id="KW-0731">Sigma factor</keyword>
<keyword evidence="8" id="KW-1185">Reference proteome</keyword>
<evidence type="ECO:0000313" key="7">
    <source>
        <dbReference type="EMBL" id="QJR80724.1"/>
    </source>
</evidence>
<dbReference type="GO" id="GO:0006352">
    <property type="term" value="P:DNA-templated transcription initiation"/>
    <property type="evidence" value="ECO:0007669"/>
    <property type="project" value="InterPro"/>
</dbReference>
<reference evidence="7 8" key="2">
    <citation type="submission" date="2020-04" db="EMBL/GenBank/DDBJ databases">
        <title>Complete genome sequence of Alteromonas pelagimontana 5.12T.</title>
        <authorList>
            <person name="Sinha R.K."/>
            <person name="Krishnan K.P."/>
            <person name="Kurian J.P."/>
        </authorList>
    </citation>
    <scope>NUCLEOTIDE SEQUENCE [LARGE SCALE GENOMIC DNA]</scope>
    <source>
        <strain evidence="7 8">5.12</strain>
    </source>
</reference>
<dbReference type="InterPro" id="IPR013249">
    <property type="entry name" value="RNA_pol_sigma70_r4_t2"/>
</dbReference>
<feature type="domain" description="RNA polymerase sigma-70 region 2" evidence="5">
    <location>
        <begin position="18"/>
        <end position="71"/>
    </location>
</feature>
<evidence type="ECO:0000256" key="3">
    <source>
        <dbReference type="ARBA" id="ARBA00023082"/>
    </source>
</evidence>
<dbReference type="InterPro" id="IPR013324">
    <property type="entry name" value="RNA_pol_sigma_r3/r4-like"/>
</dbReference>